<protein>
    <submittedName>
        <fullName evidence="2">GNAT family N-acetyltransferase</fullName>
    </submittedName>
</protein>
<dbReference type="Pfam" id="PF13302">
    <property type="entry name" value="Acetyltransf_3"/>
    <property type="match status" value="1"/>
</dbReference>
<feature type="domain" description="N-acetyltransferase" evidence="1">
    <location>
        <begin position="12"/>
        <end position="173"/>
    </location>
</feature>
<accession>A0A4V0YF56</accession>
<evidence type="ECO:0000259" key="1">
    <source>
        <dbReference type="PROSITE" id="PS51186"/>
    </source>
</evidence>
<dbReference type="KEGG" id="pprt:ET464_09055"/>
<dbReference type="RefSeq" id="WP_129440221.1">
    <property type="nucleotide sequence ID" value="NZ_CP035492.1"/>
</dbReference>
<dbReference type="InterPro" id="IPR000182">
    <property type="entry name" value="GNAT_dom"/>
</dbReference>
<dbReference type="OrthoDB" id="9797989at2"/>
<dbReference type="CDD" id="cd04301">
    <property type="entry name" value="NAT_SF"/>
    <property type="match status" value="1"/>
</dbReference>
<dbReference type="Gene3D" id="3.40.630.30">
    <property type="match status" value="1"/>
</dbReference>
<dbReference type="AlphaFoldDB" id="A0A4V0YF56"/>
<dbReference type="PANTHER" id="PTHR39173">
    <property type="entry name" value="ACETYLTRANSFERASE"/>
    <property type="match status" value="1"/>
</dbReference>
<dbReference type="GO" id="GO:0016747">
    <property type="term" value="F:acyltransferase activity, transferring groups other than amino-acyl groups"/>
    <property type="evidence" value="ECO:0007669"/>
    <property type="project" value="InterPro"/>
</dbReference>
<reference evidence="2 3" key="1">
    <citation type="submission" date="2019-01" db="EMBL/GenBank/DDBJ databases">
        <title>Genome sequencing of strain FW100M-2.</title>
        <authorList>
            <person name="Heo J."/>
            <person name="Kim S.-J."/>
            <person name="Kim J.-S."/>
            <person name="Hong S.-B."/>
            <person name="Kwon S.-W."/>
        </authorList>
    </citation>
    <scope>NUCLEOTIDE SEQUENCE [LARGE SCALE GENOMIC DNA]</scope>
    <source>
        <strain evidence="2 3">FW100M-2</strain>
    </source>
</reference>
<dbReference type="PANTHER" id="PTHR39173:SF1">
    <property type="entry name" value="ACETYLTRANSFERASE"/>
    <property type="match status" value="1"/>
</dbReference>
<gene>
    <name evidence="2" type="ORF">ET464_09055</name>
</gene>
<sequence length="173" mass="19607">MTEQVRLVKPTAELRDEYLAFYEEWKESGEEMVPWVISKDPSDFPMMLQSLFNQERGENLPEGWVPDSTYWLITDSNKVVGAVNIRHKLSEKLYNTGGHIGYGIRASERRKGYATKLLALALEQAKQLGIGKVLVVCDQRNAASKKTILKNGGIQDASFIEEDGNVIERFWIG</sequence>
<keyword evidence="3" id="KW-1185">Reference proteome</keyword>
<name>A0A4V0YF56_9BACL</name>
<keyword evidence="2" id="KW-0808">Transferase</keyword>
<organism evidence="2 3">
    <name type="scientific">Paenibacillus protaetiae</name>
    <dbReference type="NCBI Taxonomy" id="2509456"/>
    <lineage>
        <taxon>Bacteria</taxon>
        <taxon>Bacillati</taxon>
        <taxon>Bacillota</taxon>
        <taxon>Bacilli</taxon>
        <taxon>Bacillales</taxon>
        <taxon>Paenibacillaceae</taxon>
        <taxon>Paenibacillus</taxon>
    </lineage>
</organism>
<evidence type="ECO:0000313" key="2">
    <source>
        <dbReference type="EMBL" id="QAY66541.1"/>
    </source>
</evidence>
<dbReference type="InterPro" id="IPR016181">
    <property type="entry name" value="Acyl_CoA_acyltransferase"/>
</dbReference>
<proteinExistence type="predicted"/>
<dbReference type="PROSITE" id="PS51186">
    <property type="entry name" value="GNAT"/>
    <property type="match status" value="1"/>
</dbReference>
<dbReference type="EMBL" id="CP035492">
    <property type="protein sequence ID" value="QAY66541.1"/>
    <property type="molecule type" value="Genomic_DNA"/>
</dbReference>
<dbReference type="Proteomes" id="UP000293568">
    <property type="component" value="Chromosome"/>
</dbReference>
<dbReference type="SUPFAM" id="SSF55729">
    <property type="entry name" value="Acyl-CoA N-acyltransferases (Nat)"/>
    <property type="match status" value="1"/>
</dbReference>
<evidence type="ECO:0000313" key="3">
    <source>
        <dbReference type="Proteomes" id="UP000293568"/>
    </source>
</evidence>